<dbReference type="InterPro" id="IPR035899">
    <property type="entry name" value="DBL_dom_sf"/>
</dbReference>
<dbReference type="Pfam" id="PF17838">
    <property type="entry name" value="PH_16"/>
    <property type="match status" value="1"/>
</dbReference>
<dbReference type="CDD" id="cd13329">
    <property type="entry name" value="PH_RhoGEF"/>
    <property type="match status" value="1"/>
</dbReference>
<dbReference type="Proteomes" id="UP001558652">
    <property type="component" value="Unassembled WGS sequence"/>
</dbReference>
<dbReference type="SUPFAM" id="SSF48065">
    <property type="entry name" value="DBL homology domain (DH-domain)"/>
    <property type="match status" value="1"/>
</dbReference>
<dbReference type="Gene3D" id="1.20.900.10">
    <property type="entry name" value="Dbl homology (DH) domain"/>
    <property type="match status" value="1"/>
</dbReference>
<dbReference type="Pfam" id="PF00621">
    <property type="entry name" value="RhoGEF"/>
    <property type="match status" value="1"/>
</dbReference>
<feature type="domain" description="DH" evidence="6">
    <location>
        <begin position="33"/>
        <end position="222"/>
    </location>
</feature>
<dbReference type="Gene3D" id="2.30.29.30">
    <property type="entry name" value="Pleckstrin-homology domain (PH domain)/Phosphotyrosine-binding domain (PTB)"/>
    <property type="match status" value="1"/>
</dbReference>
<keyword evidence="4" id="KW-0175">Coiled coil</keyword>
<dbReference type="InterPro" id="IPR011993">
    <property type="entry name" value="PH-like_dom_sf"/>
</dbReference>
<dbReference type="EMBL" id="JBFDAA010000010">
    <property type="protein sequence ID" value="KAL1124679.1"/>
    <property type="molecule type" value="Genomic_DNA"/>
</dbReference>
<keyword evidence="3" id="KW-0597">Phosphoprotein</keyword>
<evidence type="ECO:0000313" key="8">
    <source>
        <dbReference type="Proteomes" id="UP001558652"/>
    </source>
</evidence>
<keyword evidence="2" id="KW-0963">Cytoplasm</keyword>
<dbReference type="PANTHER" id="PTHR45872">
    <property type="entry name" value="RHO GUANINE NUCLEOTIDE EXCHANGE FACTOR 2, ISOFORM D"/>
    <property type="match status" value="1"/>
</dbReference>
<sequence length="358" mass="41942">MWDSDTEAEPDPPDWSKNVPDEVLKQLSPREKKRQEIINELFHTERTHVRGLKVLDQVFYRPIREQLVLPPDQLELLFANLEEMLIIHSQFNNLMKAKRKESPIVGDIGMLLQFFFVQFEGEAFQKAAVSFCARQQIALDALKEKRKKEPKLHNFLTEAEMNPVCRRLQLKDIIPTGWIRLTKYPLLLENLSKHTPSECEEFTNLQWAIERSKEILSHVNKAVKEAQDEHRLAEIQRRLDRSQFDKVDHPMATEFRNIDLTKHRLIHEGCLNWRIANRPKLIDLHVLLLEDVIVLLQKQDEKYVLKFYNPTLSPVIKVSTVLVRPNAVDKKALFLVNTSQNGAQIYDLVTPSYAEKRM</sequence>
<evidence type="ECO:0000256" key="4">
    <source>
        <dbReference type="SAM" id="Coils"/>
    </source>
</evidence>
<organism evidence="7 8">
    <name type="scientific">Ranatra chinensis</name>
    <dbReference type="NCBI Taxonomy" id="642074"/>
    <lineage>
        <taxon>Eukaryota</taxon>
        <taxon>Metazoa</taxon>
        <taxon>Ecdysozoa</taxon>
        <taxon>Arthropoda</taxon>
        <taxon>Hexapoda</taxon>
        <taxon>Insecta</taxon>
        <taxon>Pterygota</taxon>
        <taxon>Neoptera</taxon>
        <taxon>Paraneoptera</taxon>
        <taxon>Hemiptera</taxon>
        <taxon>Heteroptera</taxon>
        <taxon>Panheteroptera</taxon>
        <taxon>Nepomorpha</taxon>
        <taxon>Nepidae</taxon>
        <taxon>Ranatrinae</taxon>
        <taxon>Ranatra</taxon>
    </lineage>
</organism>
<comment type="caution">
    <text evidence="7">The sequence shown here is derived from an EMBL/GenBank/DDBJ whole genome shotgun (WGS) entry which is preliminary data.</text>
</comment>
<reference evidence="7 8" key="1">
    <citation type="submission" date="2024-07" db="EMBL/GenBank/DDBJ databases">
        <title>Chromosome-level genome assembly of the water stick insect Ranatra chinensis (Heteroptera: Nepidae).</title>
        <authorList>
            <person name="Liu X."/>
        </authorList>
    </citation>
    <scope>NUCLEOTIDE SEQUENCE [LARGE SCALE GENOMIC DNA]</scope>
    <source>
        <strain evidence="7">Cailab_2021Rc</strain>
        <tissue evidence="7">Muscle</tissue>
    </source>
</reference>
<evidence type="ECO:0000256" key="3">
    <source>
        <dbReference type="ARBA" id="ARBA00022553"/>
    </source>
</evidence>
<feature type="region of interest" description="Disordered" evidence="5">
    <location>
        <begin position="1"/>
        <end position="23"/>
    </location>
</feature>
<evidence type="ECO:0000256" key="1">
    <source>
        <dbReference type="ARBA" id="ARBA00004496"/>
    </source>
</evidence>
<dbReference type="CDD" id="cd00160">
    <property type="entry name" value="RhoGEF"/>
    <property type="match status" value="1"/>
</dbReference>
<dbReference type="SUPFAM" id="SSF50729">
    <property type="entry name" value="PH domain-like"/>
    <property type="match status" value="1"/>
</dbReference>
<dbReference type="SMART" id="SM00325">
    <property type="entry name" value="RhoGEF"/>
    <property type="match status" value="1"/>
</dbReference>
<dbReference type="AlphaFoldDB" id="A0ABD0YZN0"/>
<dbReference type="PROSITE" id="PS50010">
    <property type="entry name" value="DH_2"/>
    <property type="match status" value="1"/>
</dbReference>
<evidence type="ECO:0000256" key="5">
    <source>
        <dbReference type="SAM" id="MobiDB-lite"/>
    </source>
</evidence>
<dbReference type="PANTHER" id="PTHR45872:SF2">
    <property type="entry name" value="RHO GUANINE NUCLEOTIDE EXCHANGE FACTOR 2, ISOFORM D"/>
    <property type="match status" value="1"/>
</dbReference>
<comment type="subcellular location">
    <subcellularLocation>
        <location evidence="1">Cytoplasm</location>
    </subcellularLocation>
</comment>
<evidence type="ECO:0000259" key="6">
    <source>
        <dbReference type="PROSITE" id="PS50010"/>
    </source>
</evidence>
<feature type="compositionally biased region" description="Acidic residues" evidence="5">
    <location>
        <begin position="1"/>
        <end position="12"/>
    </location>
</feature>
<accession>A0ABD0YZN0</accession>
<evidence type="ECO:0000256" key="2">
    <source>
        <dbReference type="ARBA" id="ARBA00022490"/>
    </source>
</evidence>
<proteinExistence type="predicted"/>
<keyword evidence="8" id="KW-1185">Reference proteome</keyword>
<feature type="coiled-coil region" evidence="4">
    <location>
        <begin position="209"/>
        <end position="236"/>
    </location>
</feature>
<dbReference type="InterPro" id="IPR000219">
    <property type="entry name" value="DH_dom"/>
</dbReference>
<name>A0ABD0YZN0_9HEMI</name>
<protein>
    <recommendedName>
        <fullName evidence="6">DH domain-containing protein</fullName>
    </recommendedName>
</protein>
<evidence type="ECO:0000313" key="7">
    <source>
        <dbReference type="EMBL" id="KAL1124679.1"/>
    </source>
</evidence>
<dbReference type="GO" id="GO:0005737">
    <property type="term" value="C:cytoplasm"/>
    <property type="evidence" value="ECO:0007669"/>
    <property type="project" value="UniProtKB-SubCell"/>
</dbReference>
<gene>
    <name evidence="7" type="ORF">AAG570_001303</name>
</gene>
<dbReference type="InterPro" id="IPR041020">
    <property type="entry name" value="PH_16"/>
</dbReference>